<sequence>MSLKKQYLKSKPLCKVTFRLNAEAAQDAKEAALCGDFTDWKSQPLTMKKLKSGDFTLTVDLEKDHEYQFRYLIDGEKWENDWEADAYIPSPVSIEDNSVVRV</sequence>
<dbReference type="Gene3D" id="2.60.40.10">
    <property type="entry name" value="Immunoglobulins"/>
    <property type="match status" value="1"/>
</dbReference>
<protein>
    <submittedName>
        <fullName evidence="3">Carbohydrate-binding module 48 family protein</fullName>
    </submittedName>
    <submittedName>
        <fullName evidence="2">Glycoside hydrolase</fullName>
    </submittedName>
</protein>
<dbReference type="Pfam" id="PF02922">
    <property type="entry name" value="CBM_48"/>
    <property type="match status" value="1"/>
</dbReference>
<dbReference type="PATRIC" id="fig|28108.53.peg.2284"/>
<dbReference type="GO" id="GO:0005975">
    <property type="term" value="P:carbohydrate metabolic process"/>
    <property type="evidence" value="ECO:0007669"/>
    <property type="project" value="InterPro"/>
</dbReference>
<dbReference type="OMA" id="WENDPQA"/>
<organism evidence="2 4">
    <name type="scientific">Alteromonas macleodii</name>
    <name type="common">Pseudoalteromonas macleodii</name>
    <dbReference type="NCBI Taxonomy" id="28108"/>
    <lineage>
        <taxon>Bacteria</taxon>
        <taxon>Pseudomonadati</taxon>
        <taxon>Pseudomonadota</taxon>
        <taxon>Gammaproteobacteria</taxon>
        <taxon>Alteromonadales</taxon>
        <taxon>Alteromonadaceae</taxon>
        <taxon>Alteromonas/Salinimonas group</taxon>
        <taxon>Alteromonas</taxon>
    </lineage>
</organism>
<dbReference type="OrthoDB" id="5451596at2"/>
<dbReference type="AlphaFoldDB" id="A0A126Q0D8"/>
<dbReference type="Proteomes" id="UP000063991">
    <property type="component" value="Chromosome"/>
</dbReference>
<dbReference type="Proteomes" id="UP000095392">
    <property type="component" value="Unassembled WGS sequence"/>
</dbReference>
<dbReference type="InterPro" id="IPR004193">
    <property type="entry name" value="Glyco_hydro_13_N"/>
</dbReference>
<dbReference type="CDD" id="cd07184">
    <property type="entry name" value="E_set_Isoamylase_like_N"/>
    <property type="match status" value="1"/>
</dbReference>
<evidence type="ECO:0000259" key="1">
    <source>
        <dbReference type="Pfam" id="PF02922"/>
    </source>
</evidence>
<feature type="domain" description="Glycoside hydrolase family 13 N-terminal" evidence="1">
    <location>
        <begin position="16"/>
        <end position="87"/>
    </location>
</feature>
<name>A0A126Q0D8_ALTMA</name>
<evidence type="ECO:0000313" key="5">
    <source>
        <dbReference type="Proteomes" id="UP000095392"/>
    </source>
</evidence>
<dbReference type="RefSeq" id="WP_014949733.1">
    <property type="nucleotide sequence ID" value="NZ_CP012202.1"/>
</dbReference>
<proteinExistence type="predicted"/>
<keyword evidence="2" id="KW-0378">Hydrolase</keyword>
<gene>
    <name evidence="2" type="ORF">AVL55_11485</name>
    <name evidence="3" type="ORF">BFV95_2319</name>
</gene>
<dbReference type="InterPro" id="IPR014756">
    <property type="entry name" value="Ig_E-set"/>
</dbReference>
<evidence type="ECO:0000313" key="4">
    <source>
        <dbReference type="Proteomes" id="UP000063991"/>
    </source>
</evidence>
<dbReference type="GeneID" id="56267366"/>
<evidence type="ECO:0000313" key="2">
    <source>
        <dbReference type="EMBL" id="AMJ98734.1"/>
    </source>
</evidence>
<dbReference type="GO" id="GO:0004553">
    <property type="term" value="F:hydrolase activity, hydrolyzing O-glycosyl compounds"/>
    <property type="evidence" value="ECO:0007669"/>
    <property type="project" value="InterPro"/>
</dbReference>
<reference evidence="3 5" key="2">
    <citation type="submission" date="2016-09" db="EMBL/GenBank/DDBJ databases">
        <title>Draft Genome Sequence of four Alteromonas macleodii strains isolated from copper coupons and grown long-term at elevated copper levels.</title>
        <authorList>
            <person name="Cusick K."/>
            <person name="Dale J."/>
            <person name="Little B."/>
            <person name="Biffinger J."/>
        </authorList>
    </citation>
    <scope>NUCLEOTIDE SEQUENCE [LARGE SCALE GENOMIC DNA]</scope>
    <source>
        <strain evidence="3 5">KCP01</strain>
    </source>
</reference>
<dbReference type="STRING" id="28108.ACZ81_11125"/>
<dbReference type="EMBL" id="CP014323">
    <property type="protein sequence ID" value="AMJ98734.1"/>
    <property type="molecule type" value="Genomic_DNA"/>
</dbReference>
<evidence type="ECO:0000313" key="3">
    <source>
        <dbReference type="EMBL" id="OES31231.1"/>
    </source>
</evidence>
<accession>A0A126Q0D8</accession>
<reference evidence="2 4" key="1">
    <citation type="submission" date="2015-12" db="EMBL/GenBank/DDBJ databases">
        <authorList>
            <person name="Shamseldin A."/>
            <person name="Moawad H."/>
            <person name="Abd El-Rahim W.M."/>
            <person name="Sadowsky M.J."/>
        </authorList>
    </citation>
    <scope>NUCLEOTIDE SEQUENCE [LARGE SCALE GENOMIC DNA]</scope>
    <source>
        <strain evidence="2 4">D7</strain>
    </source>
</reference>
<dbReference type="SUPFAM" id="SSF81296">
    <property type="entry name" value="E set domains"/>
    <property type="match status" value="1"/>
</dbReference>
<dbReference type="InterPro" id="IPR013783">
    <property type="entry name" value="Ig-like_fold"/>
</dbReference>
<dbReference type="EMBL" id="MIPY01000014">
    <property type="protein sequence ID" value="OES31231.1"/>
    <property type="molecule type" value="Genomic_DNA"/>
</dbReference>
<keyword evidence="5" id="KW-1185">Reference proteome</keyword>